<keyword evidence="5 6" id="KW-0472">Membrane</keyword>
<dbReference type="InterPro" id="IPR036873">
    <property type="entry name" value="Rhodanese-like_dom_sf"/>
</dbReference>
<evidence type="ECO:0000256" key="5">
    <source>
        <dbReference type="ARBA" id="ARBA00023136"/>
    </source>
</evidence>
<dbReference type="GO" id="GO:0016740">
    <property type="term" value="F:transferase activity"/>
    <property type="evidence" value="ECO:0007669"/>
    <property type="project" value="UniProtKB-KW"/>
</dbReference>
<feature type="transmembrane region" description="Helical" evidence="6">
    <location>
        <begin position="47"/>
        <end position="70"/>
    </location>
</feature>
<evidence type="ECO:0000256" key="4">
    <source>
        <dbReference type="ARBA" id="ARBA00022989"/>
    </source>
</evidence>
<feature type="domain" description="Rhodanese" evidence="7">
    <location>
        <begin position="217"/>
        <end position="307"/>
    </location>
</feature>
<dbReference type="Proteomes" id="UP000325161">
    <property type="component" value="Chromosome"/>
</dbReference>
<dbReference type="Pfam" id="PF00581">
    <property type="entry name" value="Rhodanese"/>
    <property type="match status" value="1"/>
</dbReference>
<dbReference type="PROSITE" id="PS50206">
    <property type="entry name" value="RHODANESE_3"/>
    <property type="match status" value="1"/>
</dbReference>
<gene>
    <name evidence="8" type="ORF">FXN63_07500</name>
</gene>
<proteinExistence type="predicted"/>
<dbReference type="EMBL" id="CP043046">
    <property type="protein sequence ID" value="QEI05704.1"/>
    <property type="molecule type" value="Genomic_DNA"/>
</dbReference>
<keyword evidence="4 6" id="KW-1133">Transmembrane helix</keyword>
<dbReference type="PANTHER" id="PTHR42709:SF6">
    <property type="entry name" value="UNDECAPRENYL PHOSPHATE TRANSPORTER A"/>
    <property type="match status" value="1"/>
</dbReference>
<keyword evidence="9" id="KW-1185">Reference proteome</keyword>
<name>A0A5C0AVR9_9BURK</name>
<evidence type="ECO:0000256" key="3">
    <source>
        <dbReference type="ARBA" id="ARBA00022692"/>
    </source>
</evidence>
<dbReference type="InterPro" id="IPR032816">
    <property type="entry name" value="VTT_dom"/>
</dbReference>
<dbReference type="SMART" id="SM00450">
    <property type="entry name" value="RHOD"/>
    <property type="match status" value="1"/>
</dbReference>
<protein>
    <submittedName>
        <fullName evidence="8">Sulfurtransferase</fullName>
    </submittedName>
</protein>
<keyword evidence="8" id="KW-0808">Transferase</keyword>
<dbReference type="Gene3D" id="3.40.250.10">
    <property type="entry name" value="Rhodanese-like domain"/>
    <property type="match status" value="1"/>
</dbReference>
<sequence>MQALFHLIETYGLYLVFANVLVTQLGAPVPAYPTLIMVGALTSRGDYSIGAVLATAVAAALVADFVWFTAGRRYGRRVMAALCKLSLSPDTCMRQTANIYSRWGAPSLLVAKFIPGFASLASTLAGTVGTPRTSFLLFDAAGAAIWTSVALVLGTVFSTAIDDVLATIQALGTWGALLLLAALALFVAFKWWQRHALIRTLRMSRISVHELGTLRDKGASLVILDVRPTDSQAAGRIPGSLPVPDLDISRLDLDIGADTDVILYCDCPNEVTAARLARQLMRRGYRRVRPLTGGMQAWAAAGYAVEVPDDAETLPVS</sequence>
<dbReference type="OrthoDB" id="21108at2"/>
<feature type="transmembrane region" description="Helical" evidence="6">
    <location>
        <begin position="12"/>
        <end position="35"/>
    </location>
</feature>
<reference evidence="8 9" key="1">
    <citation type="submission" date="2019-08" db="EMBL/GenBank/DDBJ databases">
        <title>Amphibian skin-associated Pigmentiphaga: genome sequence and occurrence across geography and hosts.</title>
        <authorList>
            <person name="Bletz M.C."/>
            <person name="Bunk B."/>
            <person name="Sproeer C."/>
            <person name="Biwer P."/>
            <person name="Reiter S."/>
            <person name="Rabemananjara F.C.E."/>
            <person name="Schulz S."/>
            <person name="Overmann J."/>
            <person name="Vences M."/>
        </authorList>
    </citation>
    <scope>NUCLEOTIDE SEQUENCE [LARGE SCALE GENOMIC DNA]</scope>
    <source>
        <strain evidence="8 9">Mada1488</strain>
    </source>
</reference>
<feature type="transmembrane region" description="Helical" evidence="6">
    <location>
        <begin position="136"/>
        <end position="161"/>
    </location>
</feature>
<evidence type="ECO:0000256" key="2">
    <source>
        <dbReference type="ARBA" id="ARBA00022475"/>
    </source>
</evidence>
<dbReference type="AlphaFoldDB" id="A0A5C0AVR9"/>
<dbReference type="GO" id="GO:0005886">
    <property type="term" value="C:plasma membrane"/>
    <property type="evidence" value="ECO:0007669"/>
    <property type="project" value="UniProtKB-SubCell"/>
</dbReference>
<dbReference type="RefSeq" id="WP_148814087.1">
    <property type="nucleotide sequence ID" value="NZ_CP043046.1"/>
</dbReference>
<organism evidence="8 9">
    <name type="scientific">Pigmentiphaga aceris</name>
    <dbReference type="NCBI Taxonomy" id="1940612"/>
    <lineage>
        <taxon>Bacteria</taxon>
        <taxon>Pseudomonadati</taxon>
        <taxon>Pseudomonadota</taxon>
        <taxon>Betaproteobacteria</taxon>
        <taxon>Burkholderiales</taxon>
        <taxon>Alcaligenaceae</taxon>
        <taxon>Pigmentiphaga</taxon>
    </lineage>
</organism>
<keyword evidence="2" id="KW-1003">Cell membrane</keyword>
<comment type="subcellular location">
    <subcellularLocation>
        <location evidence="1">Cell membrane</location>
        <topology evidence="1">Multi-pass membrane protein</topology>
    </subcellularLocation>
</comment>
<evidence type="ECO:0000256" key="1">
    <source>
        <dbReference type="ARBA" id="ARBA00004651"/>
    </source>
</evidence>
<evidence type="ECO:0000256" key="6">
    <source>
        <dbReference type="SAM" id="Phobius"/>
    </source>
</evidence>
<keyword evidence="3 6" id="KW-0812">Transmembrane</keyword>
<dbReference type="InterPro" id="IPR051311">
    <property type="entry name" value="DedA_domain"/>
</dbReference>
<evidence type="ECO:0000313" key="9">
    <source>
        <dbReference type="Proteomes" id="UP000325161"/>
    </source>
</evidence>
<accession>A0A5C0AVR9</accession>
<dbReference type="SUPFAM" id="SSF52821">
    <property type="entry name" value="Rhodanese/Cell cycle control phosphatase"/>
    <property type="match status" value="1"/>
</dbReference>
<feature type="transmembrane region" description="Helical" evidence="6">
    <location>
        <begin position="173"/>
        <end position="192"/>
    </location>
</feature>
<dbReference type="KEGG" id="pacr:FXN63_07500"/>
<evidence type="ECO:0000259" key="7">
    <source>
        <dbReference type="PROSITE" id="PS50206"/>
    </source>
</evidence>
<dbReference type="PANTHER" id="PTHR42709">
    <property type="entry name" value="ALKALINE PHOSPHATASE LIKE PROTEIN"/>
    <property type="match status" value="1"/>
</dbReference>
<dbReference type="Pfam" id="PF09335">
    <property type="entry name" value="VTT_dom"/>
    <property type="match status" value="1"/>
</dbReference>
<evidence type="ECO:0000313" key="8">
    <source>
        <dbReference type="EMBL" id="QEI05704.1"/>
    </source>
</evidence>
<dbReference type="InterPro" id="IPR001763">
    <property type="entry name" value="Rhodanese-like_dom"/>
</dbReference>